<accession>D5SJH3</accession>
<geneLocation type="plasmid" evidence="1 2">
    <name>pSCL4</name>
</geneLocation>
<dbReference type="Proteomes" id="UP000002357">
    <property type="component" value="Plasmid pSCL4"/>
</dbReference>
<dbReference type="AlphaFoldDB" id="D5SJH3"/>
<gene>
    <name evidence="1" type="ORF">SCLAV_p0577</name>
</gene>
<keyword evidence="2" id="KW-1185">Reference proteome</keyword>
<sequence length="97" mass="10100">MCQDLSNVPGVVGGIVSVVARHVLGSLNATNVAGPRQKIRVMAGNLAYAPQPRSGQSLGPDAEVVGDMAGIGRGIPGQFRMPLVTPAPFQQSRVPRR</sequence>
<reference evidence="1 2" key="1">
    <citation type="journal article" date="2010" name="Genome Biol. Evol.">
        <title>The sequence of a 1.8-mb bacterial linear plasmid reveals a rich evolutionary reservoir of secondary metabolic pathways.</title>
        <authorList>
            <person name="Medema M.H."/>
            <person name="Trefzer A."/>
            <person name="Kovalchuk A."/>
            <person name="van den Berg M."/>
            <person name="Mueller U."/>
            <person name="Heijne W."/>
            <person name="Wu L."/>
            <person name="Alam M.T."/>
            <person name="Ronning C.M."/>
            <person name="Nierman W.C."/>
            <person name="Bovenberg R.A.L."/>
            <person name="Breitling R."/>
            <person name="Takano E."/>
        </authorList>
    </citation>
    <scope>NUCLEOTIDE SEQUENCE [LARGE SCALE GENOMIC DNA]</scope>
    <source>
        <strain evidence="2">ATCC 27064 / DSM 738 / JCM 4710 / NBRC 13307 / NCIMB 12785 / NRRL 3585 / VKM Ac-602</strain>
        <plasmid evidence="1">pSCL4</plasmid>
    </source>
</reference>
<keyword evidence="1" id="KW-0614">Plasmid</keyword>
<evidence type="ECO:0000313" key="2">
    <source>
        <dbReference type="Proteomes" id="UP000002357"/>
    </source>
</evidence>
<organism evidence="1 2">
    <name type="scientific">Streptomyces clavuligerus</name>
    <dbReference type="NCBI Taxonomy" id="1901"/>
    <lineage>
        <taxon>Bacteria</taxon>
        <taxon>Bacillati</taxon>
        <taxon>Actinomycetota</taxon>
        <taxon>Actinomycetes</taxon>
        <taxon>Kitasatosporales</taxon>
        <taxon>Streptomycetaceae</taxon>
        <taxon>Streptomyces</taxon>
    </lineage>
</organism>
<name>D5SJH3_STRCL</name>
<dbReference type="EMBL" id="CM000914">
    <property type="protein sequence ID" value="EFG04066.2"/>
    <property type="molecule type" value="Genomic_DNA"/>
</dbReference>
<protein>
    <submittedName>
        <fullName evidence="1">Uncharacterized protein</fullName>
    </submittedName>
</protein>
<proteinExistence type="predicted"/>
<evidence type="ECO:0000313" key="1">
    <source>
        <dbReference type="EMBL" id="EFG04066.2"/>
    </source>
</evidence>